<dbReference type="RefSeq" id="XP_056511163.1">
    <property type="nucleotide sequence ID" value="XM_056655550.1"/>
</dbReference>
<reference evidence="1" key="2">
    <citation type="journal article" date="2023" name="IMA Fungus">
        <title>Comparative genomic study of the Penicillium genus elucidates a diverse pangenome and 15 lateral gene transfer events.</title>
        <authorList>
            <person name="Petersen C."/>
            <person name="Sorensen T."/>
            <person name="Nielsen M.R."/>
            <person name="Sondergaard T.E."/>
            <person name="Sorensen J.L."/>
            <person name="Fitzpatrick D.A."/>
            <person name="Frisvad J.C."/>
            <person name="Nielsen K.L."/>
        </authorList>
    </citation>
    <scope>NUCLEOTIDE SEQUENCE</scope>
    <source>
        <strain evidence="1">IBT 34128</strain>
    </source>
</reference>
<evidence type="ECO:0000313" key="2">
    <source>
        <dbReference type="Proteomes" id="UP001141434"/>
    </source>
</evidence>
<keyword evidence="2" id="KW-1185">Reference proteome</keyword>
<proteinExistence type="predicted"/>
<organism evidence="1 2">
    <name type="scientific">Penicillium alfredii</name>
    <dbReference type="NCBI Taxonomy" id="1506179"/>
    <lineage>
        <taxon>Eukaryota</taxon>
        <taxon>Fungi</taxon>
        <taxon>Dikarya</taxon>
        <taxon>Ascomycota</taxon>
        <taxon>Pezizomycotina</taxon>
        <taxon>Eurotiomycetes</taxon>
        <taxon>Eurotiomycetidae</taxon>
        <taxon>Eurotiales</taxon>
        <taxon>Aspergillaceae</taxon>
        <taxon>Penicillium</taxon>
    </lineage>
</organism>
<dbReference type="EMBL" id="JAPMSZ010000007">
    <property type="protein sequence ID" value="KAJ5095612.1"/>
    <property type="molecule type" value="Genomic_DNA"/>
</dbReference>
<name>A0A9W9K846_9EURO</name>
<dbReference type="Proteomes" id="UP001141434">
    <property type="component" value="Unassembled WGS sequence"/>
</dbReference>
<comment type="caution">
    <text evidence="1">The sequence shown here is derived from an EMBL/GenBank/DDBJ whole genome shotgun (WGS) entry which is preliminary data.</text>
</comment>
<accession>A0A9W9K846</accession>
<evidence type="ECO:0000313" key="1">
    <source>
        <dbReference type="EMBL" id="KAJ5095612.1"/>
    </source>
</evidence>
<reference evidence="1" key="1">
    <citation type="submission" date="2022-11" db="EMBL/GenBank/DDBJ databases">
        <authorList>
            <person name="Petersen C."/>
        </authorList>
    </citation>
    <scope>NUCLEOTIDE SEQUENCE</scope>
    <source>
        <strain evidence="1">IBT 34128</strain>
    </source>
</reference>
<dbReference type="AlphaFoldDB" id="A0A9W9K846"/>
<gene>
    <name evidence="1" type="ORF">NUU61_004968</name>
</gene>
<sequence>MLQAVGLILQVAPFRSKPCFFPVNGAGFLEQQPPPVSAIVDQDGFSEVQEALLDESIETTPVGLQQELLRQSFPVVPFALEGLLGLGDRTLFRAGDFLVEIPLAQQESTDARERDICDGLREHFL</sequence>
<dbReference type="GeneID" id="81394718"/>
<protein>
    <submittedName>
        <fullName evidence="1">Uncharacterized protein</fullName>
    </submittedName>
</protein>